<evidence type="ECO:0000313" key="3">
    <source>
        <dbReference type="Proteomes" id="UP000002588"/>
    </source>
</evidence>
<dbReference type="OrthoDB" id="8374021at2"/>
<dbReference type="AlphaFoldDB" id="A1K9G9"/>
<keyword evidence="3" id="KW-1185">Reference proteome</keyword>
<name>A1K9G9_AZOSB</name>
<feature type="domain" description="Putative zinc-finger" evidence="1">
    <location>
        <begin position="4"/>
        <end position="38"/>
    </location>
</feature>
<dbReference type="KEGG" id="azo:azo2858"/>
<dbReference type="STRING" id="62928.azo2858"/>
<evidence type="ECO:0000259" key="1">
    <source>
        <dbReference type="Pfam" id="PF13490"/>
    </source>
</evidence>
<dbReference type="RefSeq" id="WP_011766584.1">
    <property type="nucleotide sequence ID" value="NC_008702.1"/>
</dbReference>
<dbReference type="KEGG" id="aoa:dqs_2997"/>
<gene>
    <name evidence="2" type="ordered locus">azo2858</name>
</gene>
<dbReference type="EMBL" id="AM406670">
    <property type="protein sequence ID" value="CAL95474.1"/>
    <property type="molecule type" value="Genomic_DNA"/>
</dbReference>
<protein>
    <recommendedName>
        <fullName evidence="1">Putative zinc-finger domain-containing protein</fullName>
    </recommendedName>
</protein>
<dbReference type="Pfam" id="PF13490">
    <property type="entry name" value="zf-HC2"/>
    <property type="match status" value="1"/>
</dbReference>
<dbReference type="Proteomes" id="UP000002588">
    <property type="component" value="Chromosome"/>
</dbReference>
<sequence length="62" mass="7231">MLTCKEATHLISDALDRPLSWRERLKLRAHLALCSGCRAFRRQLDFLRSASQRFRNGAKEDD</sequence>
<dbReference type="InterPro" id="IPR027383">
    <property type="entry name" value="Znf_put"/>
</dbReference>
<reference evidence="2 3" key="1">
    <citation type="journal article" date="2006" name="Nat. Biotechnol.">
        <title>Complete genome of the mutualistic, N2-fixing grass endophyte Azoarcus sp. strain BH72.</title>
        <authorList>
            <person name="Krause A."/>
            <person name="Ramakumar A."/>
            <person name="Bartels D."/>
            <person name="Battistoni F."/>
            <person name="Bekel T."/>
            <person name="Boch J."/>
            <person name="Boehm M."/>
            <person name="Friedrich F."/>
            <person name="Hurek T."/>
            <person name="Krause L."/>
            <person name="Linke B."/>
            <person name="McHardy A.C."/>
            <person name="Sarkar A."/>
            <person name="Schneiker S."/>
            <person name="Syed A.A."/>
            <person name="Thauer R."/>
            <person name="Vorhoelter F.-J."/>
            <person name="Weidner S."/>
            <person name="Puehler A."/>
            <person name="Reinhold-Hurek B."/>
            <person name="Kaiser O."/>
            <person name="Goesmann A."/>
        </authorList>
    </citation>
    <scope>NUCLEOTIDE SEQUENCE [LARGE SCALE GENOMIC DNA]</scope>
    <source>
        <strain evidence="2 3">BH72</strain>
    </source>
</reference>
<proteinExistence type="predicted"/>
<accession>A1K9G9</accession>
<dbReference type="HOGENOM" id="CLU_179277_4_1_4"/>
<evidence type="ECO:0000313" key="2">
    <source>
        <dbReference type="EMBL" id="CAL95474.1"/>
    </source>
</evidence>
<organism evidence="2 3">
    <name type="scientific">Azoarcus sp. (strain BH72)</name>
    <dbReference type="NCBI Taxonomy" id="418699"/>
    <lineage>
        <taxon>Bacteria</taxon>
        <taxon>Pseudomonadati</taxon>
        <taxon>Pseudomonadota</taxon>
        <taxon>Betaproteobacteria</taxon>
        <taxon>Rhodocyclales</taxon>
        <taxon>Zoogloeaceae</taxon>
        <taxon>Azoarcus</taxon>
    </lineage>
</organism>
<dbReference type="eggNOG" id="COG5660">
    <property type="taxonomic scope" value="Bacteria"/>
</dbReference>